<dbReference type="InterPro" id="IPR001739">
    <property type="entry name" value="Methyl_CpG_DNA-bd"/>
</dbReference>
<evidence type="ECO:0000313" key="2">
    <source>
        <dbReference type="EMBL" id="KAK8382725.1"/>
    </source>
</evidence>
<dbReference type="InterPro" id="IPR016177">
    <property type="entry name" value="DNA-bd_dom_sf"/>
</dbReference>
<dbReference type="AlphaFoldDB" id="A0AAW0T6Y7"/>
<evidence type="ECO:0000259" key="1">
    <source>
        <dbReference type="PROSITE" id="PS50982"/>
    </source>
</evidence>
<dbReference type="Gene3D" id="3.30.890.10">
    <property type="entry name" value="Methyl-cpg-binding Protein 2, Chain A"/>
    <property type="match status" value="1"/>
</dbReference>
<reference evidence="2 3" key="1">
    <citation type="submission" date="2023-03" db="EMBL/GenBank/DDBJ databases">
        <title>High-quality genome of Scylla paramamosain provides insights in environmental adaptation.</title>
        <authorList>
            <person name="Zhang L."/>
        </authorList>
    </citation>
    <scope>NUCLEOTIDE SEQUENCE [LARGE SCALE GENOMIC DNA]</scope>
    <source>
        <strain evidence="2">LZ_2023a</strain>
        <tissue evidence="2">Muscle</tissue>
    </source>
</reference>
<dbReference type="SUPFAM" id="SSF54171">
    <property type="entry name" value="DNA-binding domain"/>
    <property type="match status" value="1"/>
</dbReference>
<dbReference type="GO" id="GO:0003677">
    <property type="term" value="F:DNA binding"/>
    <property type="evidence" value="ECO:0007669"/>
    <property type="project" value="InterPro"/>
</dbReference>
<evidence type="ECO:0000313" key="3">
    <source>
        <dbReference type="Proteomes" id="UP001487740"/>
    </source>
</evidence>
<comment type="caution">
    <text evidence="2">The sequence shown here is derived from an EMBL/GenBank/DDBJ whole genome shotgun (WGS) entry which is preliminary data.</text>
</comment>
<dbReference type="Pfam" id="PF01429">
    <property type="entry name" value="MBD"/>
    <property type="match status" value="1"/>
</dbReference>
<dbReference type="PROSITE" id="PS50982">
    <property type="entry name" value="MBD"/>
    <property type="match status" value="1"/>
</dbReference>
<gene>
    <name evidence="2" type="ORF">O3P69_015507</name>
</gene>
<accession>A0AAW0T6Y7</accession>
<name>A0AAW0T6Y7_SCYPA</name>
<dbReference type="Proteomes" id="UP001487740">
    <property type="component" value="Unassembled WGS sequence"/>
</dbReference>
<dbReference type="EMBL" id="JARAKH010000039">
    <property type="protein sequence ID" value="KAK8382725.1"/>
    <property type="molecule type" value="Genomic_DNA"/>
</dbReference>
<feature type="domain" description="MBD" evidence="1">
    <location>
        <begin position="1"/>
        <end position="32"/>
    </location>
</feature>
<feature type="non-terminal residue" evidence="2">
    <location>
        <position position="50"/>
    </location>
</feature>
<keyword evidence="3" id="KW-1185">Reference proteome</keyword>
<feature type="non-terminal residue" evidence="2">
    <location>
        <position position="1"/>
    </location>
</feature>
<organism evidence="2 3">
    <name type="scientific">Scylla paramamosain</name>
    <name type="common">Mud crab</name>
    <dbReference type="NCBI Taxonomy" id="85552"/>
    <lineage>
        <taxon>Eukaryota</taxon>
        <taxon>Metazoa</taxon>
        <taxon>Ecdysozoa</taxon>
        <taxon>Arthropoda</taxon>
        <taxon>Crustacea</taxon>
        <taxon>Multicrustacea</taxon>
        <taxon>Malacostraca</taxon>
        <taxon>Eumalacostraca</taxon>
        <taxon>Eucarida</taxon>
        <taxon>Decapoda</taxon>
        <taxon>Pleocyemata</taxon>
        <taxon>Brachyura</taxon>
        <taxon>Eubrachyura</taxon>
        <taxon>Portunoidea</taxon>
        <taxon>Portunidae</taxon>
        <taxon>Portuninae</taxon>
        <taxon>Scylla</taxon>
    </lineage>
</organism>
<protein>
    <recommendedName>
        <fullName evidence="1">MBD domain-containing protein</fullName>
    </recommendedName>
</protein>
<proteinExistence type="predicted"/>
<sequence>PNGKKFRSKPQLTRYLGDTVDLSFFDFRTGKVNQMLARKNKKSRGTLFDY</sequence>